<comment type="subcellular location">
    <subcellularLocation>
        <location evidence="1">Membrane</location>
        <topology evidence="1">Multi-pass membrane protein</topology>
    </subcellularLocation>
</comment>
<feature type="transmembrane region" description="Helical" evidence="5">
    <location>
        <begin position="77"/>
        <end position="102"/>
    </location>
</feature>
<feature type="non-terminal residue" evidence="6">
    <location>
        <position position="1"/>
    </location>
</feature>
<accession>D4DL21</accession>
<evidence type="ECO:0000256" key="4">
    <source>
        <dbReference type="ARBA" id="ARBA00023136"/>
    </source>
</evidence>
<evidence type="ECO:0000256" key="2">
    <source>
        <dbReference type="ARBA" id="ARBA00022692"/>
    </source>
</evidence>
<organism evidence="6 7">
    <name type="scientific">Trichophyton verrucosum (strain HKI 0517)</name>
    <dbReference type="NCBI Taxonomy" id="663202"/>
    <lineage>
        <taxon>Eukaryota</taxon>
        <taxon>Fungi</taxon>
        <taxon>Dikarya</taxon>
        <taxon>Ascomycota</taxon>
        <taxon>Pezizomycotina</taxon>
        <taxon>Eurotiomycetes</taxon>
        <taxon>Eurotiomycetidae</taxon>
        <taxon>Onygenales</taxon>
        <taxon>Arthrodermataceae</taxon>
        <taxon>Trichophyton</taxon>
    </lineage>
</organism>
<keyword evidence="4 5" id="KW-0472">Membrane</keyword>
<keyword evidence="3 5" id="KW-1133">Transmembrane helix</keyword>
<evidence type="ECO:0000256" key="1">
    <source>
        <dbReference type="ARBA" id="ARBA00004141"/>
    </source>
</evidence>
<feature type="transmembrane region" description="Helical" evidence="5">
    <location>
        <begin position="230"/>
        <end position="250"/>
    </location>
</feature>
<dbReference type="PANTHER" id="PTHR31465:SF1">
    <property type="entry name" value="PROTEIN RTA1-RELATED"/>
    <property type="match status" value="1"/>
</dbReference>
<feature type="transmembrane region" description="Helical" evidence="5">
    <location>
        <begin position="195"/>
        <end position="215"/>
    </location>
</feature>
<dbReference type="AlphaFoldDB" id="D4DL21"/>
<evidence type="ECO:0000256" key="5">
    <source>
        <dbReference type="SAM" id="Phobius"/>
    </source>
</evidence>
<dbReference type="Pfam" id="PF04479">
    <property type="entry name" value="RTA1"/>
    <property type="match status" value="1"/>
</dbReference>
<dbReference type="GeneID" id="9579313"/>
<name>D4DL21_TRIVH</name>
<keyword evidence="2 5" id="KW-0812">Transmembrane</keyword>
<dbReference type="InterPro" id="IPR007568">
    <property type="entry name" value="RTA1"/>
</dbReference>
<sequence length="311" mass="34974">NIPSLDSFIMADEEFHDFYKYTPSKAAAITFIVLYLISSVIHLFQIIRGRVLFFIPLFIGGICQYSNPYLFEDTESNLFLLLAPALFAASIYMQLGRLIIVLEAEHHSIVRRSWMTKIFVTGDILSFVVQGLGGGIMASGKPSNLSLGEKIVVVGLIIQILFFGFLIVVSVIIHLRMSTHPTTASLSLHFSWRKYLYSLYVVSTLVMIRSIFRVAEFAQGTNGTLLRHEYYLYIFDATLMFILMVTLNVIHPGVISTLVRGKIALKGSDNLEMQSEGKRSNEQRGCEPMNLRPSFTESIYARHAIATRGLA</sequence>
<evidence type="ECO:0000313" key="7">
    <source>
        <dbReference type="Proteomes" id="UP000008383"/>
    </source>
</evidence>
<reference evidence="7" key="1">
    <citation type="journal article" date="2011" name="Genome Biol.">
        <title>Comparative and functional genomics provide insights into the pathogenicity of dermatophytic fungi.</title>
        <authorList>
            <person name="Burmester A."/>
            <person name="Shelest E."/>
            <person name="Gloeckner G."/>
            <person name="Heddergott C."/>
            <person name="Schindler S."/>
            <person name="Staib P."/>
            <person name="Heidel A."/>
            <person name="Felder M."/>
            <person name="Petzold A."/>
            <person name="Szafranski K."/>
            <person name="Feuermann M."/>
            <person name="Pedruzzi I."/>
            <person name="Priebe S."/>
            <person name="Groth M."/>
            <person name="Winkler R."/>
            <person name="Li W."/>
            <person name="Kniemeyer O."/>
            <person name="Schroeckh V."/>
            <person name="Hertweck C."/>
            <person name="Hube B."/>
            <person name="White T.C."/>
            <person name="Platzer M."/>
            <person name="Guthke R."/>
            <person name="Heitman J."/>
            <person name="Woestemeyer J."/>
            <person name="Zipfel P.F."/>
            <person name="Monod M."/>
            <person name="Brakhage A.A."/>
        </authorList>
    </citation>
    <scope>NUCLEOTIDE SEQUENCE [LARGE SCALE GENOMIC DNA]</scope>
    <source>
        <strain evidence="7">HKI 0517</strain>
    </source>
</reference>
<feature type="transmembrane region" description="Helical" evidence="5">
    <location>
        <begin position="114"/>
        <end position="139"/>
    </location>
</feature>
<dbReference type="GO" id="GO:0016020">
    <property type="term" value="C:membrane"/>
    <property type="evidence" value="ECO:0007669"/>
    <property type="project" value="UniProtKB-SubCell"/>
</dbReference>
<comment type="caution">
    <text evidence="6">The sequence shown here is derived from an EMBL/GenBank/DDBJ whole genome shotgun (WGS) entry which is preliminary data.</text>
</comment>
<dbReference type="Proteomes" id="UP000008383">
    <property type="component" value="Unassembled WGS sequence"/>
</dbReference>
<feature type="transmembrane region" description="Helical" evidence="5">
    <location>
        <begin position="26"/>
        <end position="44"/>
    </location>
</feature>
<dbReference type="OrthoDB" id="3358017at2759"/>
<gene>
    <name evidence="6" type="ORF">TRV_07895</name>
</gene>
<dbReference type="HOGENOM" id="CLU_033465_3_1_1"/>
<protein>
    <submittedName>
        <fullName evidence="6">RTA1 domain protein, putative</fullName>
    </submittedName>
</protein>
<evidence type="ECO:0000256" key="3">
    <source>
        <dbReference type="ARBA" id="ARBA00022989"/>
    </source>
</evidence>
<dbReference type="RefSeq" id="XP_003018104.1">
    <property type="nucleotide sequence ID" value="XM_003018058.1"/>
</dbReference>
<dbReference type="EMBL" id="ACYE01000489">
    <property type="protein sequence ID" value="EFE37459.1"/>
    <property type="molecule type" value="Genomic_DNA"/>
</dbReference>
<evidence type="ECO:0000313" key="6">
    <source>
        <dbReference type="EMBL" id="EFE37459.1"/>
    </source>
</evidence>
<dbReference type="KEGG" id="tve:TRV_07895"/>
<proteinExistence type="predicted"/>
<feature type="transmembrane region" description="Helical" evidence="5">
    <location>
        <begin position="51"/>
        <end position="71"/>
    </location>
</feature>
<dbReference type="PANTHER" id="PTHR31465">
    <property type="entry name" value="PROTEIN RTA1-RELATED"/>
    <property type="match status" value="1"/>
</dbReference>
<feature type="transmembrane region" description="Helical" evidence="5">
    <location>
        <begin position="151"/>
        <end position="175"/>
    </location>
</feature>
<keyword evidence="7" id="KW-1185">Reference proteome</keyword>